<dbReference type="PANTHER" id="PTHR35527:SF2">
    <property type="entry name" value="HYDROLASE"/>
    <property type="match status" value="1"/>
</dbReference>
<reference evidence="5" key="1">
    <citation type="submission" date="2020-05" db="EMBL/GenBank/DDBJ databases">
        <authorList>
            <person name="Chiriac C."/>
            <person name="Salcher M."/>
            <person name="Ghai R."/>
            <person name="Kavagutti S V."/>
        </authorList>
    </citation>
    <scope>NUCLEOTIDE SEQUENCE</scope>
</reference>
<dbReference type="SUPFAM" id="SSF56235">
    <property type="entry name" value="N-terminal nucleophile aminohydrolases (Ntn hydrolases)"/>
    <property type="match status" value="1"/>
</dbReference>
<dbReference type="InterPro" id="IPR029055">
    <property type="entry name" value="Ntn_hydrolases_N"/>
</dbReference>
<evidence type="ECO:0000256" key="2">
    <source>
        <dbReference type="ARBA" id="ARBA00022801"/>
    </source>
</evidence>
<dbReference type="EMBL" id="CAFABE010000008">
    <property type="protein sequence ID" value="CAB4819198.1"/>
    <property type="molecule type" value="Genomic_DNA"/>
</dbReference>
<dbReference type="EMBL" id="CAFBLT010000001">
    <property type="protein sequence ID" value="CAB4876646.1"/>
    <property type="molecule type" value="Genomic_DNA"/>
</dbReference>
<evidence type="ECO:0000313" key="5">
    <source>
        <dbReference type="EMBL" id="CAB4876646.1"/>
    </source>
</evidence>
<comment type="similarity">
    <text evidence="1">Belongs to the peptidase C59 family.</text>
</comment>
<evidence type="ECO:0000313" key="4">
    <source>
        <dbReference type="EMBL" id="CAB4819198.1"/>
    </source>
</evidence>
<proteinExistence type="inferred from homology"/>
<sequence length="309" mass="34000">MCTSFRLTAEDKSVVVGRSYESHEVLDAKITMIPRGFRGASIGPNNTEGKTWTSKYGVVGVDAFGIAEMMSDGMNEKGLYAGLQLMPGFCEYTPSDQAMSEKSMVVCHVAAYVLGTSATVGEACEAMNEVTLWSDVPHHNPLAPPMHITLHDKSGDSAVLEWRQGEMIVHENPIGVVCDAPYFDWHVDNLRNYLNLSTLNPDSSTINGVEVKAMWQGAGMQGLPGDWSSPSRFVRTTSYISHLRPIATGKELEKSAFHLLNAFDIPKGLIRGDEQVANDAFTPWSSMSNLTDLRYAIRTYGKPFPIWSI</sequence>
<gene>
    <name evidence="4" type="ORF">UFOPK3164_00293</name>
    <name evidence="5" type="ORF">UFOPK3427_01173</name>
    <name evidence="6" type="ORF">UFOPK4112_00968</name>
</gene>
<keyword evidence="2" id="KW-0378">Hydrolase</keyword>
<dbReference type="AlphaFoldDB" id="A0A6J7E187"/>
<evidence type="ECO:0000259" key="3">
    <source>
        <dbReference type="Pfam" id="PF02275"/>
    </source>
</evidence>
<dbReference type="InterPro" id="IPR029132">
    <property type="entry name" value="CBAH/NAAA_C"/>
</dbReference>
<evidence type="ECO:0000256" key="1">
    <source>
        <dbReference type="ARBA" id="ARBA00006625"/>
    </source>
</evidence>
<feature type="domain" description="Choloylglycine hydrolase/NAAA C-terminal" evidence="3">
    <location>
        <begin position="2"/>
        <end position="300"/>
    </location>
</feature>
<name>A0A6J7E187_9ZZZZ</name>
<protein>
    <submittedName>
        <fullName evidence="5">Unannotated protein</fullName>
    </submittedName>
</protein>
<dbReference type="PANTHER" id="PTHR35527">
    <property type="entry name" value="CHOLOYLGLYCINE HYDROLASE"/>
    <property type="match status" value="1"/>
</dbReference>
<dbReference type="Pfam" id="PF02275">
    <property type="entry name" value="CBAH"/>
    <property type="match status" value="1"/>
</dbReference>
<dbReference type="GO" id="GO:0016787">
    <property type="term" value="F:hydrolase activity"/>
    <property type="evidence" value="ECO:0007669"/>
    <property type="project" value="UniProtKB-KW"/>
</dbReference>
<accession>A0A6J7E187</accession>
<dbReference type="EMBL" id="CAFBPM010000008">
    <property type="protein sequence ID" value="CAB5021863.1"/>
    <property type="molecule type" value="Genomic_DNA"/>
</dbReference>
<dbReference type="InterPro" id="IPR052193">
    <property type="entry name" value="Peptidase_C59"/>
</dbReference>
<dbReference type="Gene3D" id="3.60.60.10">
    <property type="entry name" value="Penicillin V Acylase, Chain A"/>
    <property type="match status" value="1"/>
</dbReference>
<organism evidence="5">
    <name type="scientific">freshwater metagenome</name>
    <dbReference type="NCBI Taxonomy" id="449393"/>
    <lineage>
        <taxon>unclassified sequences</taxon>
        <taxon>metagenomes</taxon>
        <taxon>ecological metagenomes</taxon>
    </lineage>
</organism>
<evidence type="ECO:0000313" key="6">
    <source>
        <dbReference type="EMBL" id="CAB5021863.1"/>
    </source>
</evidence>